<dbReference type="SMART" id="SM00382">
    <property type="entry name" value="AAA"/>
    <property type="match status" value="1"/>
</dbReference>
<dbReference type="Gene3D" id="3.40.50.300">
    <property type="entry name" value="P-loop containing nucleotide triphosphate hydrolases"/>
    <property type="match status" value="1"/>
</dbReference>
<dbReference type="GO" id="GO:0005524">
    <property type="term" value="F:ATP binding"/>
    <property type="evidence" value="ECO:0007669"/>
    <property type="project" value="UniProtKB-KW"/>
</dbReference>
<sequence length="306" mass="32565">MIATDSLTHRYARAPRAARRPHAAPSGAALDGISIEVPAGSITALIGPNGSGKTTLLRILAGHLPETGGTVRLGGRDLPYDRRLPWTAYAHEGGNFSDDNVRQVLRFARTRPTWDETLFRHLADRFALRLRGNASKQSTGQKSMLAACLALASGAPVLLLDEVHVGLDVPARYAFYEELIAAAARAAAAGSPRTIVLSSHLVSELEPLTDAVIVLKAGRVLARTTVDELRARVVALVGPAPAIRSFLATGEGGAVLSERTLGPTMEVALDGAPSPRVLERLRAQGIESRPVSFQDAFVSLIQEDPR</sequence>
<evidence type="ECO:0000256" key="2">
    <source>
        <dbReference type="ARBA" id="ARBA00022840"/>
    </source>
</evidence>
<protein>
    <submittedName>
        <fullName evidence="4">ATP-binding cassette domain-containing protein</fullName>
    </submittedName>
</protein>
<dbReference type="SUPFAM" id="SSF52540">
    <property type="entry name" value="P-loop containing nucleoside triphosphate hydrolases"/>
    <property type="match status" value="1"/>
</dbReference>
<dbReference type="Pfam" id="PF00005">
    <property type="entry name" value="ABC_tran"/>
    <property type="match status" value="1"/>
</dbReference>
<keyword evidence="1" id="KW-0547">Nucleotide-binding</keyword>
<dbReference type="PROSITE" id="PS50893">
    <property type="entry name" value="ABC_TRANSPORTER_2"/>
    <property type="match status" value="1"/>
</dbReference>
<dbReference type="PANTHER" id="PTHR43158">
    <property type="entry name" value="SKFA PEPTIDE EXPORT ATP-BINDING PROTEIN SKFE"/>
    <property type="match status" value="1"/>
</dbReference>
<dbReference type="RefSeq" id="WP_380975949.1">
    <property type="nucleotide sequence ID" value="NZ_JBHTEF010000001.1"/>
</dbReference>
<dbReference type="PANTHER" id="PTHR43158:SF2">
    <property type="entry name" value="SKFA PEPTIDE EXPORT ATP-BINDING PROTEIN SKFE"/>
    <property type="match status" value="1"/>
</dbReference>
<dbReference type="EMBL" id="JBHTEF010000001">
    <property type="protein sequence ID" value="MFC7582102.1"/>
    <property type="molecule type" value="Genomic_DNA"/>
</dbReference>
<dbReference type="InterPro" id="IPR003593">
    <property type="entry name" value="AAA+_ATPase"/>
</dbReference>
<gene>
    <name evidence="4" type="ORF">ACFQWG_12945</name>
</gene>
<organism evidence="4 5">
    <name type="scientific">Schaalia naturae</name>
    <dbReference type="NCBI Taxonomy" id="635203"/>
    <lineage>
        <taxon>Bacteria</taxon>
        <taxon>Bacillati</taxon>
        <taxon>Actinomycetota</taxon>
        <taxon>Actinomycetes</taxon>
        <taxon>Actinomycetales</taxon>
        <taxon>Actinomycetaceae</taxon>
        <taxon>Schaalia</taxon>
    </lineage>
</organism>
<dbReference type="InterPro" id="IPR027417">
    <property type="entry name" value="P-loop_NTPase"/>
</dbReference>
<proteinExistence type="predicted"/>
<keyword evidence="2 4" id="KW-0067">ATP-binding</keyword>
<evidence type="ECO:0000259" key="3">
    <source>
        <dbReference type="PROSITE" id="PS50893"/>
    </source>
</evidence>
<name>A0ABW2SPN9_9ACTO</name>
<evidence type="ECO:0000256" key="1">
    <source>
        <dbReference type="ARBA" id="ARBA00022741"/>
    </source>
</evidence>
<accession>A0ABW2SPN9</accession>
<evidence type="ECO:0000313" key="5">
    <source>
        <dbReference type="Proteomes" id="UP001596527"/>
    </source>
</evidence>
<comment type="caution">
    <text evidence="4">The sequence shown here is derived from an EMBL/GenBank/DDBJ whole genome shotgun (WGS) entry which is preliminary data.</text>
</comment>
<feature type="domain" description="ABC transporter" evidence="3">
    <location>
        <begin position="12"/>
        <end position="242"/>
    </location>
</feature>
<dbReference type="InterPro" id="IPR003439">
    <property type="entry name" value="ABC_transporter-like_ATP-bd"/>
</dbReference>
<reference evidence="5" key="1">
    <citation type="journal article" date="2019" name="Int. J. Syst. Evol. Microbiol.">
        <title>The Global Catalogue of Microorganisms (GCM) 10K type strain sequencing project: providing services to taxonomists for standard genome sequencing and annotation.</title>
        <authorList>
            <consortium name="The Broad Institute Genomics Platform"/>
            <consortium name="The Broad Institute Genome Sequencing Center for Infectious Disease"/>
            <person name="Wu L."/>
            <person name="Ma J."/>
        </authorList>
    </citation>
    <scope>NUCLEOTIDE SEQUENCE [LARGE SCALE GENOMIC DNA]</scope>
    <source>
        <strain evidence="5">CCUG 56698</strain>
    </source>
</reference>
<evidence type="ECO:0000313" key="4">
    <source>
        <dbReference type="EMBL" id="MFC7582102.1"/>
    </source>
</evidence>
<dbReference type="Proteomes" id="UP001596527">
    <property type="component" value="Unassembled WGS sequence"/>
</dbReference>
<keyword evidence="5" id="KW-1185">Reference proteome</keyword>